<proteinExistence type="predicted"/>
<evidence type="ECO:0000313" key="3">
    <source>
        <dbReference type="Proteomes" id="UP000703893"/>
    </source>
</evidence>
<reference evidence="2 3" key="1">
    <citation type="submission" date="2019-03" db="EMBL/GenBank/DDBJ databases">
        <title>Lake Tanganyika Metagenome-Assembled Genomes (MAGs).</title>
        <authorList>
            <person name="Tran P."/>
        </authorList>
    </citation>
    <scope>NUCLEOTIDE SEQUENCE [LARGE SCALE GENOMIC DNA]</scope>
    <source>
        <strain evidence="2">K_DeepCast_65m_m2_236</strain>
    </source>
</reference>
<dbReference type="AlphaFoldDB" id="A0A937X546"/>
<evidence type="ECO:0000313" key="2">
    <source>
        <dbReference type="EMBL" id="MBM3276251.1"/>
    </source>
</evidence>
<organism evidence="2 3">
    <name type="scientific">Candidatus Tanganyikabacteria bacterium</name>
    <dbReference type="NCBI Taxonomy" id="2961651"/>
    <lineage>
        <taxon>Bacteria</taxon>
        <taxon>Bacillati</taxon>
        <taxon>Candidatus Sericytochromatia</taxon>
        <taxon>Candidatus Tanganyikabacteria</taxon>
    </lineage>
</organism>
<accession>A0A937X546</accession>
<dbReference type="Proteomes" id="UP000703893">
    <property type="component" value="Unassembled WGS sequence"/>
</dbReference>
<comment type="caution">
    <text evidence="2">The sequence shown here is derived from an EMBL/GenBank/DDBJ whole genome shotgun (WGS) entry which is preliminary data.</text>
</comment>
<name>A0A937X546_9BACT</name>
<feature type="non-terminal residue" evidence="2">
    <location>
        <position position="1"/>
    </location>
</feature>
<protein>
    <submittedName>
        <fullName evidence="2">Uncharacterized protein</fullName>
    </submittedName>
</protein>
<gene>
    <name evidence="2" type="ORF">FJZ00_13945</name>
</gene>
<feature type="region of interest" description="Disordered" evidence="1">
    <location>
        <begin position="69"/>
        <end position="89"/>
    </location>
</feature>
<evidence type="ECO:0000256" key="1">
    <source>
        <dbReference type="SAM" id="MobiDB-lite"/>
    </source>
</evidence>
<sequence length="89" mass="8984">GGAGVDTTFGVGESDVVTLDSVDVSKPENEAPAEFTESPELSLIDDKQDPTAITVPDAGEVTIPDVQLPDVTVPDLPDTGEASTGADAS</sequence>
<dbReference type="EMBL" id="VGJX01000936">
    <property type="protein sequence ID" value="MBM3276251.1"/>
    <property type="molecule type" value="Genomic_DNA"/>
</dbReference>